<sequence>MTNCKSFQTGAALIVGLVMLLVMTVLGVAAMQTNLLEEKMAGNYRDQNLAFQAAEAALRDAEADITPTSGRIISGLTGFAADCTNGLCDATAGFSDVWKDATKGPNGVTLGTYTGAGSLALVACQPRYWIEGYQAWPAGAASWKTQYRITAVGCGGNANTQVVLQEVFAP</sequence>
<dbReference type="InterPro" id="IPR025205">
    <property type="entry name" value="PilX/PilW_C"/>
</dbReference>
<reference evidence="5" key="1">
    <citation type="journal article" date="2024" name="Int. J. Syst. Evol. Microbiol.">
        <title>Methylomarinovum tepidoasis sp. nov., a moderately thermophilic methanotroph of the family Methylothermaceae isolated from a deep-sea hydrothermal field.</title>
        <authorList>
            <person name="Hirayama H."/>
            <person name="Takaki Y."/>
            <person name="Abe M."/>
            <person name="Miyazaki M."/>
            <person name="Uematsu K."/>
            <person name="Matsui Y."/>
            <person name="Takai K."/>
        </authorList>
    </citation>
    <scope>NUCLEOTIDE SEQUENCE [LARGE SCALE GENOMIC DNA]</scope>
    <source>
        <strain evidence="5">IT-9</strain>
    </source>
</reference>
<dbReference type="Proteomes" id="UP001321825">
    <property type="component" value="Chromosome"/>
</dbReference>
<protein>
    <submittedName>
        <fullName evidence="4">Type IV pilus assembly protein PilX</fullName>
    </submittedName>
</protein>
<keyword evidence="5" id="KW-1185">Reference proteome</keyword>
<dbReference type="KEGG" id="mcau:MIT9_P0615"/>
<keyword evidence="1" id="KW-0472">Membrane</keyword>
<dbReference type="EMBL" id="AP024714">
    <property type="protein sequence ID" value="BCX81037.1"/>
    <property type="molecule type" value="Genomic_DNA"/>
</dbReference>
<keyword evidence="1" id="KW-1133">Transmembrane helix</keyword>
<proteinExistence type="predicted"/>
<evidence type="ECO:0000259" key="2">
    <source>
        <dbReference type="Pfam" id="PF13681"/>
    </source>
</evidence>
<feature type="domain" description="PilX/PilW C-terminal" evidence="2">
    <location>
        <begin position="85"/>
        <end position="169"/>
    </location>
</feature>
<evidence type="ECO:0000259" key="3">
    <source>
        <dbReference type="Pfam" id="PF14341"/>
    </source>
</evidence>
<evidence type="ECO:0000256" key="1">
    <source>
        <dbReference type="SAM" id="Phobius"/>
    </source>
</evidence>
<name>A0AAU9CSY9_9GAMM</name>
<organism evidence="4 5">
    <name type="scientific">Methylomarinovum caldicuralii</name>
    <dbReference type="NCBI Taxonomy" id="438856"/>
    <lineage>
        <taxon>Bacteria</taxon>
        <taxon>Pseudomonadati</taxon>
        <taxon>Pseudomonadota</taxon>
        <taxon>Gammaproteobacteria</taxon>
        <taxon>Methylococcales</taxon>
        <taxon>Methylothermaceae</taxon>
        <taxon>Methylomarinovum</taxon>
    </lineage>
</organism>
<dbReference type="Pfam" id="PF14341">
    <property type="entry name" value="PilX_N"/>
    <property type="match status" value="1"/>
</dbReference>
<feature type="domain" description="Type 4 fimbrial biogenesis protein PilX N-terminal" evidence="3">
    <location>
        <begin position="10"/>
        <end position="59"/>
    </location>
</feature>
<evidence type="ECO:0000313" key="4">
    <source>
        <dbReference type="EMBL" id="BCX81037.1"/>
    </source>
</evidence>
<feature type="transmembrane region" description="Helical" evidence="1">
    <location>
        <begin position="12"/>
        <end position="31"/>
    </location>
</feature>
<evidence type="ECO:0000313" key="5">
    <source>
        <dbReference type="Proteomes" id="UP001321825"/>
    </source>
</evidence>
<accession>A0AAU9CSY9</accession>
<dbReference type="RefSeq" id="WP_317705977.1">
    <property type="nucleotide sequence ID" value="NZ_AP024714.1"/>
</dbReference>
<dbReference type="Pfam" id="PF13681">
    <property type="entry name" value="PilX"/>
    <property type="match status" value="1"/>
</dbReference>
<keyword evidence="1" id="KW-0812">Transmembrane</keyword>
<gene>
    <name evidence="4" type="ORF">MIT9_P0615</name>
</gene>
<dbReference type="InterPro" id="IPR025746">
    <property type="entry name" value="PilX_N_dom"/>
</dbReference>
<dbReference type="AlphaFoldDB" id="A0AAU9CSY9"/>